<dbReference type="Proteomes" id="UP000655225">
    <property type="component" value="Unassembled WGS sequence"/>
</dbReference>
<dbReference type="OrthoDB" id="2018364at2759"/>
<dbReference type="AlphaFoldDB" id="A0A834YD07"/>
<feature type="region of interest" description="Disordered" evidence="1">
    <location>
        <begin position="49"/>
        <end position="70"/>
    </location>
</feature>
<gene>
    <name evidence="2" type="ORF">HHK36_030918</name>
</gene>
<reference evidence="2 3" key="1">
    <citation type="submission" date="2020-04" db="EMBL/GenBank/DDBJ databases">
        <title>Plant Genome Project.</title>
        <authorList>
            <person name="Zhang R.-G."/>
        </authorList>
    </citation>
    <scope>NUCLEOTIDE SEQUENCE [LARGE SCALE GENOMIC DNA]</scope>
    <source>
        <strain evidence="2">YNK0</strain>
        <tissue evidence="2">Leaf</tissue>
    </source>
</reference>
<evidence type="ECO:0000313" key="2">
    <source>
        <dbReference type="EMBL" id="KAF8377536.1"/>
    </source>
</evidence>
<evidence type="ECO:0000313" key="3">
    <source>
        <dbReference type="Proteomes" id="UP000655225"/>
    </source>
</evidence>
<name>A0A834YD07_TETSI</name>
<sequence length="117" mass="12870">MLLTNTNSKSPFPSSLKLWTSTLRCRAADLPAVPTPSRRFQFPGAVDASNGVRLDRDSDGNGVDGSKRSTVNPTRTVRKWFMNGLESAGVVKDLSSSVLIIKEGGDYLQMHTLSWNW</sequence>
<keyword evidence="3" id="KW-1185">Reference proteome</keyword>
<dbReference type="EMBL" id="JABCRI010000024">
    <property type="protein sequence ID" value="KAF8377536.1"/>
    <property type="molecule type" value="Genomic_DNA"/>
</dbReference>
<protein>
    <submittedName>
        <fullName evidence="2">Uncharacterized protein</fullName>
    </submittedName>
</protein>
<evidence type="ECO:0000256" key="1">
    <source>
        <dbReference type="SAM" id="MobiDB-lite"/>
    </source>
</evidence>
<accession>A0A834YD07</accession>
<proteinExistence type="predicted"/>
<organism evidence="2 3">
    <name type="scientific">Tetracentron sinense</name>
    <name type="common">Spur-leaf</name>
    <dbReference type="NCBI Taxonomy" id="13715"/>
    <lineage>
        <taxon>Eukaryota</taxon>
        <taxon>Viridiplantae</taxon>
        <taxon>Streptophyta</taxon>
        <taxon>Embryophyta</taxon>
        <taxon>Tracheophyta</taxon>
        <taxon>Spermatophyta</taxon>
        <taxon>Magnoliopsida</taxon>
        <taxon>Trochodendrales</taxon>
        <taxon>Trochodendraceae</taxon>
        <taxon>Tetracentron</taxon>
    </lineage>
</organism>
<comment type="caution">
    <text evidence="2">The sequence shown here is derived from an EMBL/GenBank/DDBJ whole genome shotgun (WGS) entry which is preliminary data.</text>
</comment>